<comment type="caution">
    <text evidence="1">The sequence shown here is derived from an EMBL/GenBank/DDBJ whole genome shotgun (WGS) entry which is preliminary data.</text>
</comment>
<sequence length="116" mass="12746">MKAAPKKAPGCETHARRAGCPAGFRLFRFKLSEDRSLNAGANWHVLYTSRHQIIHGAEWGTPVEKRPTAATISMPVTFFGPKSSKRLGFHARVTPSDGLSRPPPRGKRLPKKSSSI</sequence>
<evidence type="ECO:0000313" key="2">
    <source>
        <dbReference type="Proteomes" id="UP000821845"/>
    </source>
</evidence>
<accession>A0ACB7S4F2</accession>
<dbReference type="EMBL" id="CM023485">
    <property type="protein sequence ID" value="KAH6929648.1"/>
    <property type="molecule type" value="Genomic_DNA"/>
</dbReference>
<gene>
    <name evidence="1" type="ORF">HPB50_003789</name>
</gene>
<dbReference type="Proteomes" id="UP000821845">
    <property type="component" value="Chromosome 5"/>
</dbReference>
<proteinExistence type="predicted"/>
<evidence type="ECO:0000313" key="1">
    <source>
        <dbReference type="EMBL" id="KAH6929648.1"/>
    </source>
</evidence>
<protein>
    <submittedName>
        <fullName evidence="1">Uncharacterized protein</fullName>
    </submittedName>
</protein>
<keyword evidence="2" id="KW-1185">Reference proteome</keyword>
<reference evidence="1" key="1">
    <citation type="submission" date="2020-05" db="EMBL/GenBank/DDBJ databases">
        <title>Large-scale comparative analyses of tick genomes elucidate their genetic diversity and vector capacities.</title>
        <authorList>
            <person name="Jia N."/>
            <person name="Wang J."/>
            <person name="Shi W."/>
            <person name="Du L."/>
            <person name="Sun Y."/>
            <person name="Zhan W."/>
            <person name="Jiang J."/>
            <person name="Wang Q."/>
            <person name="Zhang B."/>
            <person name="Ji P."/>
            <person name="Sakyi L.B."/>
            <person name="Cui X."/>
            <person name="Yuan T."/>
            <person name="Jiang B."/>
            <person name="Yang W."/>
            <person name="Lam T.T.-Y."/>
            <person name="Chang Q."/>
            <person name="Ding S."/>
            <person name="Wang X."/>
            <person name="Zhu J."/>
            <person name="Ruan X."/>
            <person name="Zhao L."/>
            <person name="Wei J."/>
            <person name="Que T."/>
            <person name="Du C."/>
            <person name="Cheng J."/>
            <person name="Dai P."/>
            <person name="Han X."/>
            <person name="Huang E."/>
            <person name="Gao Y."/>
            <person name="Liu J."/>
            <person name="Shao H."/>
            <person name="Ye R."/>
            <person name="Li L."/>
            <person name="Wei W."/>
            <person name="Wang X."/>
            <person name="Wang C."/>
            <person name="Yang T."/>
            <person name="Huo Q."/>
            <person name="Li W."/>
            <person name="Guo W."/>
            <person name="Chen H."/>
            <person name="Zhou L."/>
            <person name="Ni X."/>
            <person name="Tian J."/>
            <person name="Zhou Y."/>
            <person name="Sheng Y."/>
            <person name="Liu T."/>
            <person name="Pan Y."/>
            <person name="Xia L."/>
            <person name="Li J."/>
            <person name="Zhao F."/>
            <person name="Cao W."/>
        </authorList>
    </citation>
    <scope>NUCLEOTIDE SEQUENCE</scope>
    <source>
        <strain evidence="1">Hyas-2018</strain>
    </source>
</reference>
<organism evidence="1 2">
    <name type="scientific">Hyalomma asiaticum</name>
    <name type="common">Tick</name>
    <dbReference type="NCBI Taxonomy" id="266040"/>
    <lineage>
        <taxon>Eukaryota</taxon>
        <taxon>Metazoa</taxon>
        <taxon>Ecdysozoa</taxon>
        <taxon>Arthropoda</taxon>
        <taxon>Chelicerata</taxon>
        <taxon>Arachnida</taxon>
        <taxon>Acari</taxon>
        <taxon>Parasitiformes</taxon>
        <taxon>Ixodida</taxon>
        <taxon>Ixodoidea</taxon>
        <taxon>Ixodidae</taxon>
        <taxon>Hyalomminae</taxon>
        <taxon>Hyalomma</taxon>
    </lineage>
</organism>
<name>A0ACB7S4F2_HYAAI</name>